<sequence length="579" mass="65258">MADTDSYEKYKQIKTEENRANPSKFYTHFLYKALIVSIFLVVLPLFPSQAPEFINQNLLSRSWELLHLLFVGIAVSYGLFSHKNDETEKENNNNNHSKFDNAQTYVSRFLQVSPVFDDENENLSGSDDNKVQTWSSQYYRNEPVVVVAKDHSVLDQEQRGANSRIGDKPLLLPVRSLKSRVSGSDTVEPNVKSSSSSISRSSSNSGSRRFSSSSNKIKNVELGGFDHNVNMEDKLNENVVLPSPIPWRSRSGRMEMKEDVDSPSLPLSTMPPMEESEFNRLESRSLWPQMPRSTRPNSTSSSPSLSSPKKSSSESQAKNSEDSVRKKSFYRPPPPPPPPPPPMHMMRKSPSTTKLGSRLDNDGVSLDKDLRRSFTSVQRDSSMSRVNSGVEVMARSNLDGFSMGRPVRTVRSGDTPISGIKDKETNHVFNGKAERRSKELDGFSMENGGRKNVAFDQTSFKTEQLSRDSVAFMSNPTFTEFPKQDRQEFVDKVTVDTDEDWEIEEEEDDDEIGESPFFSNIGRSSNNEEEAGSSNMSDGGPDVDKKADEFIAKFREQIRLQRIESIKRSSAQISRNSSR</sequence>
<name>A0ABQ8H6W9_9ROSI</name>
<evidence type="ECO:0000256" key="1">
    <source>
        <dbReference type="SAM" id="MobiDB-lite"/>
    </source>
</evidence>
<proteinExistence type="predicted"/>
<keyword evidence="2" id="KW-0812">Transmembrane</keyword>
<evidence type="ECO:0000256" key="2">
    <source>
        <dbReference type="SAM" id="Phobius"/>
    </source>
</evidence>
<keyword evidence="2" id="KW-1133">Transmembrane helix</keyword>
<dbReference type="InterPro" id="IPR008480">
    <property type="entry name" value="DUF761_pln"/>
</dbReference>
<comment type="caution">
    <text evidence="3">The sequence shown here is derived from an EMBL/GenBank/DDBJ whole genome shotgun (WGS) entry which is preliminary data.</text>
</comment>
<dbReference type="Pfam" id="PF05553">
    <property type="entry name" value="DUF761"/>
    <property type="match status" value="1"/>
</dbReference>
<organism evidence="3 4">
    <name type="scientific">Xanthoceras sorbifolium</name>
    <dbReference type="NCBI Taxonomy" id="99658"/>
    <lineage>
        <taxon>Eukaryota</taxon>
        <taxon>Viridiplantae</taxon>
        <taxon>Streptophyta</taxon>
        <taxon>Embryophyta</taxon>
        <taxon>Tracheophyta</taxon>
        <taxon>Spermatophyta</taxon>
        <taxon>Magnoliopsida</taxon>
        <taxon>eudicotyledons</taxon>
        <taxon>Gunneridae</taxon>
        <taxon>Pentapetalae</taxon>
        <taxon>rosids</taxon>
        <taxon>malvids</taxon>
        <taxon>Sapindales</taxon>
        <taxon>Sapindaceae</taxon>
        <taxon>Xanthoceroideae</taxon>
        <taxon>Xanthoceras</taxon>
    </lineage>
</organism>
<feature type="compositionally biased region" description="Acidic residues" evidence="1">
    <location>
        <begin position="496"/>
        <end position="513"/>
    </location>
</feature>
<feature type="region of interest" description="Disordered" evidence="1">
    <location>
        <begin position="242"/>
        <end position="388"/>
    </location>
</feature>
<feature type="compositionally biased region" description="Polar residues" evidence="1">
    <location>
        <begin position="373"/>
        <end position="387"/>
    </location>
</feature>
<dbReference type="EMBL" id="JAFEMO010000013">
    <property type="protein sequence ID" value="KAH7549648.1"/>
    <property type="molecule type" value="Genomic_DNA"/>
</dbReference>
<feature type="transmembrane region" description="Helical" evidence="2">
    <location>
        <begin position="29"/>
        <end position="46"/>
    </location>
</feature>
<evidence type="ECO:0000313" key="4">
    <source>
        <dbReference type="Proteomes" id="UP000827721"/>
    </source>
</evidence>
<feature type="compositionally biased region" description="Low complexity" evidence="1">
    <location>
        <begin position="291"/>
        <end position="315"/>
    </location>
</feature>
<feature type="compositionally biased region" description="Low complexity" evidence="1">
    <location>
        <begin position="193"/>
        <end position="214"/>
    </location>
</feature>
<accession>A0ABQ8H6W9</accession>
<feature type="compositionally biased region" description="Basic and acidic residues" evidence="1">
    <location>
        <begin position="357"/>
        <end position="372"/>
    </location>
</feature>
<keyword evidence="2" id="KW-0472">Membrane</keyword>
<protein>
    <recommendedName>
        <fullName evidence="5">Hydroxyproline-rich glycoprotein family protein</fullName>
    </recommendedName>
</protein>
<dbReference type="SUPFAM" id="SSF101447">
    <property type="entry name" value="Formin homology 2 domain (FH2 domain)"/>
    <property type="match status" value="1"/>
</dbReference>
<feature type="compositionally biased region" description="Low complexity" evidence="1">
    <location>
        <begin position="262"/>
        <end position="273"/>
    </location>
</feature>
<evidence type="ECO:0000313" key="3">
    <source>
        <dbReference type="EMBL" id="KAH7549648.1"/>
    </source>
</evidence>
<feature type="compositionally biased region" description="Pro residues" evidence="1">
    <location>
        <begin position="331"/>
        <end position="343"/>
    </location>
</feature>
<dbReference type="PANTHER" id="PTHR34059">
    <property type="entry name" value="EXPRESSED PROTEIN"/>
    <property type="match status" value="1"/>
</dbReference>
<keyword evidence="4" id="KW-1185">Reference proteome</keyword>
<evidence type="ECO:0008006" key="5">
    <source>
        <dbReference type="Google" id="ProtNLM"/>
    </source>
</evidence>
<dbReference type="PANTHER" id="PTHR34059:SF1">
    <property type="entry name" value="EXPRESSED PROTEIN"/>
    <property type="match status" value="1"/>
</dbReference>
<dbReference type="Proteomes" id="UP000827721">
    <property type="component" value="Unassembled WGS sequence"/>
</dbReference>
<feature type="region of interest" description="Disordered" evidence="1">
    <location>
        <begin position="178"/>
        <end position="214"/>
    </location>
</feature>
<feature type="region of interest" description="Disordered" evidence="1">
    <location>
        <begin position="400"/>
        <end position="422"/>
    </location>
</feature>
<feature type="region of interest" description="Disordered" evidence="1">
    <location>
        <begin position="494"/>
        <end position="548"/>
    </location>
</feature>
<gene>
    <name evidence="3" type="ORF">JRO89_XS13G0061300</name>
</gene>
<reference evidence="3 4" key="1">
    <citation type="submission" date="2021-02" db="EMBL/GenBank/DDBJ databases">
        <title>Plant Genome Project.</title>
        <authorList>
            <person name="Zhang R.-G."/>
        </authorList>
    </citation>
    <scope>NUCLEOTIDE SEQUENCE [LARGE SCALE GENOMIC DNA]</scope>
    <source>
        <tissue evidence="3">Leaves</tissue>
    </source>
</reference>